<name>A0AAV0VP26_9HEMI</name>
<evidence type="ECO:0000313" key="2">
    <source>
        <dbReference type="EMBL" id="CAI6344672.1"/>
    </source>
</evidence>
<feature type="region of interest" description="Disordered" evidence="1">
    <location>
        <begin position="50"/>
        <end position="78"/>
    </location>
</feature>
<comment type="caution">
    <text evidence="2">The sequence shown here is derived from an EMBL/GenBank/DDBJ whole genome shotgun (WGS) entry which is preliminary data.</text>
</comment>
<gene>
    <name evidence="2" type="ORF">MEUPH1_LOCUS1779</name>
</gene>
<dbReference type="EMBL" id="CARXXK010000001">
    <property type="protein sequence ID" value="CAI6344672.1"/>
    <property type="molecule type" value="Genomic_DNA"/>
</dbReference>
<protein>
    <submittedName>
        <fullName evidence="2">Uncharacterized protein</fullName>
    </submittedName>
</protein>
<reference evidence="2 3" key="1">
    <citation type="submission" date="2023-01" db="EMBL/GenBank/DDBJ databases">
        <authorList>
            <person name="Whitehead M."/>
        </authorList>
    </citation>
    <scope>NUCLEOTIDE SEQUENCE [LARGE SCALE GENOMIC DNA]</scope>
</reference>
<proteinExistence type="predicted"/>
<dbReference type="AlphaFoldDB" id="A0AAV0VP26"/>
<dbReference type="Proteomes" id="UP001160148">
    <property type="component" value="Unassembled WGS sequence"/>
</dbReference>
<organism evidence="2 3">
    <name type="scientific">Macrosiphum euphorbiae</name>
    <name type="common">potato aphid</name>
    <dbReference type="NCBI Taxonomy" id="13131"/>
    <lineage>
        <taxon>Eukaryota</taxon>
        <taxon>Metazoa</taxon>
        <taxon>Ecdysozoa</taxon>
        <taxon>Arthropoda</taxon>
        <taxon>Hexapoda</taxon>
        <taxon>Insecta</taxon>
        <taxon>Pterygota</taxon>
        <taxon>Neoptera</taxon>
        <taxon>Paraneoptera</taxon>
        <taxon>Hemiptera</taxon>
        <taxon>Sternorrhyncha</taxon>
        <taxon>Aphidomorpha</taxon>
        <taxon>Aphidoidea</taxon>
        <taxon>Aphididae</taxon>
        <taxon>Macrosiphini</taxon>
        <taxon>Macrosiphum</taxon>
    </lineage>
</organism>
<accession>A0AAV0VP26</accession>
<feature type="compositionally biased region" description="Basic residues" evidence="1">
    <location>
        <begin position="60"/>
        <end position="78"/>
    </location>
</feature>
<evidence type="ECO:0000313" key="3">
    <source>
        <dbReference type="Proteomes" id="UP001160148"/>
    </source>
</evidence>
<sequence>MCRDSDARGFRGRPLFEIKASRGRFEWASVDLSATAGLVVIDVVGINQSAAGTRREHPSRGPRSRRVRYTRHPHHPHRVGTRLRPVALDQAGFRVKVIAPSITQQRCNGSIAIYNRALL</sequence>
<keyword evidence="3" id="KW-1185">Reference proteome</keyword>
<evidence type="ECO:0000256" key="1">
    <source>
        <dbReference type="SAM" id="MobiDB-lite"/>
    </source>
</evidence>